<dbReference type="Proteomes" id="UP000017559">
    <property type="component" value="Unassembled WGS sequence"/>
</dbReference>
<evidence type="ECO:0000256" key="6">
    <source>
        <dbReference type="SAM" id="MobiDB-lite"/>
    </source>
</evidence>
<accession>V2WVY2</accession>
<dbReference type="PROSITE" id="PS00674">
    <property type="entry name" value="AAA"/>
    <property type="match status" value="1"/>
</dbReference>
<dbReference type="GO" id="GO:0005524">
    <property type="term" value="F:ATP binding"/>
    <property type="evidence" value="ECO:0007669"/>
    <property type="project" value="UniProtKB-KW"/>
</dbReference>
<organism evidence="8 9">
    <name type="scientific">Moniliophthora roreri (strain MCA 2997)</name>
    <name type="common">Cocoa frosty pod rot fungus</name>
    <name type="synonym">Crinipellis roreri</name>
    <dbReference type="NCBI Taxonomy" id="1381753"/>
    <lineage>
        <taxon>Eukaryota</taxon>
        <taxon>Fungi</taxon>
        <taxon>Dikarya</taxon>
        <taxon>Basidiomycota</taxon>
        <taxon>Agaricomycotina</taxon>
        <taxon>Agaricomycetes</taxon>
        <taxon>Agaricomycetidae</taxon>
        <taxon>Agaricales</taxon>
        <taxon>Marasmiineae</taxon>
        <taxon>Marasmiaceae</taxon>
        <taxon>Moniliophthora</taxon>
    </lineage>
</organism>
<dbReference type="STRING" id="1381753.V2WVY2"/>
<dbReference type="KEGG" id="mrr:Moror_643"/>
<dbReference type="AlphaFoldDB" id="V2WVY2"/>
<dbReference type="SUPFAM" id="SSF52540">
    <property type="entry name" value="P-loop containing nucleoside triphosphate hydrolases"/>
    <property type="match status" value="1"/>
</dbReference>
<proteinExistence type="predicted"/>
<dbReference type="HOGENOM" id="CLU_004423_0_0_1"/>
<dbReference type="Pfam" id="PF00004">
    <property type="entry name" value="AAA"/>
    <property type="match status" value="1"/>
</dbReference>
<gene>
    <name evidence="8" type="ORF">Moror_643</name>
</gene>
<dbReference type="Gene3D" id="3.40.50.300">
    <property type="entry name" value="P-loop containing nucleotide triphosphate hydrolases"/>
    <property type="match status" value="1"/>
</dbReference>
<evidence type="ECO:0000256" key="3">
    <source>
        <dbReference type="ARBA" id="ARBA00022787"/>
    </source>
</evidence>
<dbReference type="InterPro" id="IPR027417">
    <property type="entry name" value="P-loop_NTPase"/>
</dbReference>
<evidence type="ECO:0000256" key="2">
    <source>
        <dbReference type="ARBA" id="ARBA00022741"/>
    </source>
</evidence>
<evidence type="ECO:0000313" key="8">
    <source>
        <dbReference type="EMBL" id="ESK84681.1"/>
    </source>
</evidence>
<evidence type="ECO:0000259" key="7">
    <source>
        <dbReference type="SMART" id="SM00382"/>
    </source>
</evidence>
<protein>
    <submittedName>
        <fullName evidence="8">Atpase family aaa domain-containing protein 1-a</fullName>
    </submittedName>
</protein>
<dbReference type="GO" id="GO:0005741">
    <property type="term" value="C:mitochondrial outer membrane"/>
    <property type="evidence" value="ECO:0007669"/>
    <property type="project" value="UniProtKB-SubCell"/>
</dbReference>
<evidence type="ECO:0000256" key="5">
    <source>
        <dbReference type="ARBA" id="ARBA00023128"/>
    </source>
</evidence>
<feature type="region of interest" description="Disordered" evidence="6">
    <location>
        <begin position="445"/>
        <end position="476"/>
    </location>
</feature>
<evidence type="ECO:0000256" key="1">
    <source>
        <dbReference type="ARBA" id="ARBA00004572"/>
    </source>
</evidence>
<keyword evidence="2" id="KW-0547">Nucleotide-binding</keyword>
<feature type="region of interest" description="Disordered" evidence="6">
    <location>
        <begin position="292"/>
        <end position="326"/>
    </location>
</feature>
<keyword evidence="9" id="KW-1185">Reference proteome</keyword>
<comment type="caution">
    <text evidence="8">The sequence shown here is derived from an EMBL/GenBank/DDBJ whole genome shotgun (WGS) entry which is preliminary data.</text>
</comment>
<keyword evidence="5" id="KW-0496">Mitochondrion</keyword>
<feature type="domain" description="AAA+ ATPase" evidence="7">
    <location>
        <begin position="543"/>
        <end position="680"/>
    </location>
</feature>
<dbReference type="PANTHER" id="PTHR45644">
    <property type="entry name" value="AAA ATPASE, PUTATIVE (AFU_ORTHOLOGUE AFUA_2G12920)-RELATED-RELATED"/>
    <property type="match status" value="1"/>
</dbReference>
<keyword evidence="4" id="KW-0067">ATP-binding</keyword>
<dbReference type="OrthoDB" id="39734at2759"/>
<dbReference type="Pfam" id="PF17862">
    <property type="entry name" value="AAA_lid_3"/>
    <property type="match status" value="1"/>
</dbReference>
<dbReference type="SMART" id="SM00382">
    <property type="entry name" value="AAA"/>
    <property type="match status" value="1"/>
</dbReference>
<feature type="compositionally biased region" description="Basic and acidic residues" evidence="6">
    <location>
        <begin position="755"/>
        <end position="767"/>
    </location>
</feature>
<keyword evidence="3" id="KW-1000">Mitochondrion outer membrane</keyword>
<sequence length="853" mass="93907">MDKPTPPDSSDAPSTPVRLPKVFIEKCVWTRSRLGPESTSHPWAIEDEQISDVQEMIGNTFASSNASTLEDRTQHLEKAVTLFAPYHGGNTIIDAVVKIVAQKENADVLVLDSLDLAAGRYGSLREAGVFIETVYEKLPITDFVQTQDIQAFFNILVRAGTETQKEGSRRIVYLRNFHAIARASIPFMIFLLRALETLRSTHSAILLLGGSKPLGHHGSPDRFSEVGATCTFTWDHHTEEAKSKDFIPPSFIPKIKSKVFVSDDLPLDNLASTLFTPILSCDFSTRYLTVSVPEEQGPGDGTSDQESEHKSVLPQSSDGDSEVKNIDRPHWWEERAKSIVTPDLCRGIYLGDNRSERQQDALDEHLPTMNRILLTLILAKKSIRIADGINVNELINECRHTRAEDAVIEYSMLLPSLINKTLDSLTRGSSNEPLEVSGSEFKNAFSKEVDRSTRSEGNKGRSNGPLHRSPSRTDPVIEKVRNAEDLSGYEEKLVGCIVDASELKTSFKDVILNEKIIQGLRSIVSLPLLYPRHFRSGILAREALSGALLYGPPGTGKTMVCRALAAESGARMLLIKPSDVLDMYVGESEKLAEAIFRLACRLAPCVVFIDEVDAIFGARSSCGPRVLVSMLTEFMQAMDGLTSGTKEKGVVVVGATNRPYDLDQAILRRLPCRMLVDLPDKLERENILKTHLSGEKLEGVDLKQIAAKAEGYSGSDLKNLCVAAAVAAVKDTIGDLVFSPMKPKSRTSSLSGSTKQEDESVHKDKGSIIDGEEGIPVRIIKMAHFRRAFSQVPASSTAASNTPLYVWHKKYGSDAEDLLYGGKRKQRIWGRLVSKILRRSSKSLAVCDDKGCS</sequence>
<dbReference type="InterPro" id="IPR003960">
    <property type="entry name" value="ATPase_AAA_CS"/>
</dbReference>
<evidence type="ECO:0000313" key="9">
    <source>
        <dbReference type="Proteomes" id="UP000017559"/>
    </source>
</evidence>
<evidence type="ECO:0000256" key="4">
    <source>
        <dbReference type="ARBA" id="ARBA00022840"/>
    </source>
</evidence>
<dbReference type="PANTHER" id="PTHR45644:SF56">
    <property type="entry name" value="AAA ATPASE, PUTATIVE (AFU_ORTHOLOGUE AFUA_2G12920)-RELATED"/>
    <property type="match status" value="1"/>
</dbReference>
<dbReference type="InterPro" id="IPR003593">
    <property type="entry name" value="AAA+_ATPase"/>
</dbReference>
<keyword evidence="3" id="KW-0472">Membrane</keyword>
<dbReference type="EMBL" id="AWSO01001245">
    <property type="protein sequence ID" value="ESK84681.1"/>
    <property type="molecule type" value="Genomic_DNA"/>
</dbReference>
<dbReference type="GO" id="GO:0016887">
    <property type="term" value="F:ATP hydrolysis activity"/>
    <property type="evidence" value="ECO:0007669"/>
    <property type="project" value="InterPro"/>
</dbReference>
<dbReference type="Gene3D" id="1.10.8.60">
    <property type="match status" value="1"/>
</dbReference>
<dbReference type="InterPro" id="IPR051701">
    <property type="entry name" value="Mito_OM_Translocase_MSP1"/>
</dbReference>
<name>V2WVY2_MONRO</name>
<feature type="compositionally biased region" description="Basic and acidic residues" evidence="6">
    <location>
        <begin position="445"/>
        <end position="459"/>
    </location>
</feature>
<dbReference type="InterPro" id="IPR041569">
    <property type="entry name" value="AAA_lid_3"/>
</dbReference>
<comment type="subcellular location">
    <subcellularLocation>
        <location evidence="1">Mitochondrion outer membrane</location>
        <topology evidence="1">Single-pass membrane protein</topology>
    </subcellularLocation>
</comment>
<reference evidence="8 9" key="1">
    <citation type="journal article" date="2014" name="BMC Genomics">
        <title>Genome and secretome analysis of the hemibiotrophic fungal pathogen, Moniliophthora roreri, which causes frosty pod rot disease of cacao: mechanisms of the biotrophic and necrotrophic phases.</title>
        <authorList>
            <person name="Meinhardt L.W."/>
            <person name="Costa G.G.L."/>
            <person name="Thomazella D.P.T."/>
            <person name="Teixeira P.J.P.L."/>
            <person name="Carazzolle M.F."/>
            <person name="Schuster S.C."/>
            <person name="Carlson J.E."/>
            <person name="Guiltinan M.J."/>
            <person name="Mieczkowski P."/>
            <person name="Farmer A."/>
            <person name="Ramaraj T."/>
            <person name="Crozier J."/>
            <person name="Davis R.E."/>
            <person name="Shao J."/>
            <person name="Melnick R.L."/>
            <person name="Pereira G.A.G."/>
            <person name="Bailey B.A."/>
        </authorList>
    </citation>
    <scope>NUCLEOTIDE SEQUENCE [LARGE SCALE GENOMIC DNA]</scope>
    <source>
        <strain evidence="8 9">MCA 2997</strain>
    </source>
</reference>
<feature type="region of interest" description="Disordered" evidence="6">
    <location>
        <begin position="743"/>
        <end position="767"/>
    </location>
</feature>
<dbReference type="InterPro" id="IPR003959">
    <property type="entry name" value="ATPase_AAA_core"/>
</dbReference>